<sequence length="116" mass="12708">MPYRSLRAIVIGWLASFLVSHPALCDPAATSTTVVIERFAFSPAEISAPVGARIVFLNKDQAPHAVVGENTNGEVFRSQEHIDEDETYSVRLLTPGEIEFHCGVHSTMKGKITVTR</sequence>
<evidence type="ECO:0000259" key="1">
    <source>
        <dbReference type="Pfam" id="PF13473"/>
    </source>
</evidence>
<dbReference type="PANTHER" id="PTHR36507:SF1">
    <property type="entry name" value="BLL1555 PROTEIN"/>
    <property type="match status" value="1"/>
</dbReference>
<dbReference type="SUPFAM" id="SSF49503">
    <property type="entry name" value="Cupredoxins"/>
    <property type="match status" value="1"/>
</dbReference>
<dbReference type="Pfam" id="PF13473">
    <property type="entry name" value="Cupredoxin_1"/>
    <property type="match status" value="1"/>
</dbReference>
<name>A0AA48M031_9ZZZZ</name>
<reference evidence="2" key="1">
    <citation type="submission" date="2023-07" db="EMBL/GenBank/DDBJ databases">
        <authorList>
            <person name="Pelsma A.J. K."/>
        </authorList>
    </citation>
    <scope>NUCLEOTIDE SEQUENCE</scope>
</reference>
<dbReference type="InterPro" id="IPR008972">
    <property type="entry name" value="Cupredoxin"/>
</dbReference>
<protein>
    <recommendedName>
        <fullName evidence="1">EfeO-type cupredoxin-like domain-containing protein</fullName>
    </recommendedName>
</protein>
<dbReference type="AlphaFoldDB" id="A0AA48M031"/>
<organism evidence="2">
    <name type="scientific">freshwater sediment metagenome</name>
    <dbReference type="NCBI Taxonomy" id="556182"/>
    <lineage>
        <taxon>unclassified sequences</taxon>
        <taxon>metagenomes</taxon>
        <taxon>ecological metagenomes</taxon>
    </lineage>
</organism>
<proteinExistence type="predicted"/>
<accession>A0AA48M031</accession>
<evidence type="ECO:0000313" key="2">
    <source>
        <dbReference type="EMBL" id="CAJ0873360.1"/>
    </source>
</evidence>
<dbReference type="Gene3D" id="2.60.40.420">
    <property type="entry name" value="Cupredoxins - blue copper proteins"/>
    <property type="match status" value="1"/>
</dbReference>
<dbReference type="InterPro" id="IPR052721">
    <property type="entry name" value="ET_Amicyanin"/>
</dbReference>
<feature type="domain" description="EfeO-type cupredoxin-like" evidence="1">
    <location>
        <begin position="13"/>
        <end position="114"/>
    </location>
</feature>
<dbReference type="PANTHER" id="PTHR36507">
    <property type="entry name" value="BLL1555 PROTEIN"/>
    <property type="match status" value="1"/>
</dbReference>
<dbReference type="EMBL" id="OY288114">
    <property type="protein sequence ID" value="CAJ0873360.1"/>
    <property type="molecule type" value="Genomic_DNA"/>
</dbReference>
<dbReference type="InterPro" id="IPR028096">
    <property type="entry name" value="EfeO_Cupredoxin"/>
</dbReference>
<gene>
    <name evidence="2" type="ORF">AMST5_02502</name>
</gene>